<feature type="domain" description="WW" evidence="2">
    <location>
        <begin position="7"/>
        <end position="34"/>
    </location>
</feature>
<dbReference type="Pfam" id="PF00397">
    <property type="entry name" value="WW"/>
    <property type="match status" value="1"/>
</dbReference>
<dbReference type="PANTHER" id="PTHR11864">
    <property type="entry name" value="PRE-MRNA-PROCESSING PROTEIN PRP40"/>
    <property type="match status" value="1"/>
</dbReference>
<dbReference type="eggNOG" id="KOG0152">
    <property type="taxonomic scope" value="Eukaryota"/>
</dbReference>
<dbReference type="InterPro" id="IPR036517">
    <property type="entry name" value="FF_domain_sf"/>
</dbReference>
<dbReference type="GO" id="GO:0045292">
    <property type="term" value="P:mRNA cis splicing, via spliceosome"/>
    <property type="evidence" value="ECO:0007669"/>
    <property type="project" value="InterPro"/>
</dbReference>
<organism evidence="3 4">
    <name type="scientific">Naumovozyma castellii</name>
    <name type="common">Yeast</name>
    <name type="synonym">Saccharomyces castellii</name>
    <dbReference type="NCBI Taxonomy" id="27288"/>
    <lineage>
        <taxon>Eukaryota</taxon>
        <taxon>Fungi</taxon>
        <taxon>Dikarya</taxon>
        <taxon>Ascomycota</taxon>
        <taxon>Saccharomycotina</taxon>
        <taxon>Saccharomycetes</taxon>
        <taxon>Saccharomycetales</taxon>
        <taxon>Saccharomycetaceae</taxon>
        <taxon>Naumovozyma</taxon>
    </lineage>
</organism>
<dbReference type="InterPro" id="IPR002713">
    <property type="entry name" value="FF_domain"/>
</dbReference>
<reference evidence="3 4" key="1">
    <citation type="journal article" date="2011" name="Proc. Natl. Acad. Sci. U.S.A.">
        <title>Evolutionary erosion of yeast sex chromosomes by mating-type switching accidents.</title>
        <authorList>
            <person name="Gordon J.L."/>
            <person name="Armisen D."/>
            <person name="Proux-Wera E."/>
            <person name="Oheigeartaigh S.S."/>
            <person name="Byrne K.P."/>
            <person name="Wolfe K.H."/>
        </authorList>
    </citation>
    <scope>NUCLEOTIDE SEQUENCE [LARGE SCALE GENOMIC DNA]</scope>
    <source>
        <strain evidence="4">ATCC 76901 / BCRC 22586 / CBS 4309 / NBRC 1992 / NRRL Y-12630</strain>
    </source>
</reference>
<evidence type="ECO:0000256" key="1">
    <source>
        <dbReference type="SAM" id="MobiDB-lite"/>
    </source>
</evidence>
<dbReference type="Pfam" id="PF01846">
    <property type="entry name" value="FF"/>
    <property type="match status" value="1"/>
</dbReference>
<evidence type="ECO:0000313" key="3">
    <source>
        <dbReference type="EMBL" id="CCC70842.1"/>
    </source>
</evidence>
<sequence length="413" mass="49187">MNRGKLWREYKAPNGRKYYYNVKTKETTWTKPVEEEKPEPGDNKEVKFAFELFDGWYLLIRGDGGKLFYDSVNEKSYLETRTKKMGENNEKIIELMDKEKIILLIGMTRGFRDDRYHIKGVYDDIAQDINFLKQEILNDAMELERLNAEAEEEESEKEEALPQEEQDDHTVELLNNLEEEEEEQDVKDRLFHLFESFNLDVYSTWSLQSRKISNQADYFLVHDDTQREEMFEDWCAMKVAQLPEDESEAEDDDYEPTKYHYLSEIMYQLRDEINADTVADDILRGHRPLFKQYHIKQFIPDRRELRAVVSRLLFYYKRFTARERRAVFHDYVSQRYGLLPGEDVDNDDAGSLSGEQMETRILQWERDRQTEGNSSWDPTALEYYVVGLREKYIGLRLKPPATAAELQLRTDSH</sequence>
<dbReference type="PROSITE" id="PS01159">
    <property type="entry name" value="WW_DOMAIN_1"/>
    <property type="match status" value="1"/>
</dbReference>
<dbReference type="InterPro" id="IPR039726">
    <property type="entry name" value="Prp40-like"/>
</dbReference>
<dbReference type="PROSITE" id="PS50020">
    <property type="entry name" value="WW_DOMAIN_2"/>
    <property type="match status" value="1"/>
</dbReference>
<name>G0VH69_NAUCA</name>
<dbReference type="GO" id="GO:0071004">
    <property type="term" value="C:U2-type prespliceosome"/>
    <property type="evidence" value="ECO:0007669"/>
    <property type="project" value="TreeGrafter"/>
</dbReference>
<protein>
    <recommendedName>
        <fullName evidence="2">WW domain-containing protein</fullName>
    </recommendedName>
</protein>
<dbReference type="SMART" id="SM00456">
    <property type="entry name" value="WW"/>
    <property type="match status" value="1"/>
</dbReference>
<dbReference type="EMBL" id="HE576757">
    <property type="protein sequence ID" value="CCC70842.1"/>
    <property type="molecule type" value="Genomic_DNA"/>
</dbReference>
<evidence type="ECO:0000259" key="2">
    <source>
        <dbReference type="PROSITE" id="PS50020"/>
    </source>
</evidence>
<dbReference type="PANTHER" id="PTHR11864:SF30">
    <property type="entry name" value="PRE-MRNA-SPLICING FACTOR URN1"/>
    <property type="match status" value="1"/>
</dbReference>
<accession>G0VH69</accession>
<dbReference type="SUPFAM" id="SSF81698">
    <property type="entry name" value="FF domain"/>
    <property type="match status" value="1"/>
</dbReference>
<dbReference type="GO" id="GO:0003723">
    <property type="term" value="F:RNA binding"/>
    <property type="evidence" value="ECO:0007669"/>
    <property type="project" value="TreeGrafter"/>
</dbReference>
<dbReference type="GeneID" id="96904488"/>
<dbReference type="Gene3D" id="1.10.10.440">
    <property type="entry name" value="FF domain"/>
    <property type="match status" value="1"/>
</dbReference>
<keyword evidence="4" id="KW-1185">Reference proteome</keyword>
<dbReference type="STRING" id="1064592.G0VH69"/>
<dbReference type="SUPFAM" id="SSF51045">
    <property type="entry name" value="WW domain"/>
    <property type="match status" value="1"/>
</dbReference>
<dbReference type="Gene3D" id="2.20.70.10">
    <property type="match status" value="1"/>
</dbReference>
<dbReference type="AlphaFoldDB" id="G0VH69"/>
<dbReference type="InterPro" id="IPR001202">
    <property type="entry name" value="WW_dom"/>
</dbReference>
<reference key="2">
    <citation type="submission" date="2011-08" db="EMBL/GenBank/DDBJ databases">
        <title>Genome sequence of Naumovozyma castellii.</title>
        <authorList>
            <person name="Gordon J.L."/>
            <person name="Armisen D."/>
            <person name="Proux-Wera E."/>
            <person name="OhEigeartaigh S.S."/>
            <person name="Byrne K.P."/>
            <person name="Wolfe K.H."/>
        </authorList>
    </citation>
    <scope>NUCLEOTIDE SEQUENCE</scope>
    <source>
        <strain>Type strain:CBS 4309</strain>
    </source>
</reference>
<dbReference type="GO" id="GO:0005685">
    <property type="term" value="C:U1 snRNP"/>
    <property type="evidence" value="ECO:0007669"/>
    <property type="project" value="TreeGrafter"/>
</dbReference>
<dbReference type="CDD" id="cd00201">
    <property type="entry name" value="WW"/>
    <property type="match status" value="1"/>
</dbReference>
<dbReference type="RefSeq" id="XP_003677195.1">
    <property type="nucleotide sequence ID" value="XM_003677147.1"/>
</dbReference>
<dbReference type="InterPro" id="IPR036020">
    <property type="entry name" value="WW_dom_sf"/>
</dbReference>
<dbReference type="FunCoup" id="G0VH69">
    <property type="interactions" value="180"/>
</dbReference>
<dbReference type="OrthoDB" id="410044at2759"/>
<evidence type="ECO:0000313" key="4">
    <source>
        <dbReference type="Proteomes" id="UP000001640"/>
    </source>
</evidence>
<feature type="region of interest" description="Disordered" evidence="1">
    <location>
        <begin position="147"/>
        <end position="168"/>
    </location>
</feature>
<proteinExistence type="predicted"/>
<dbReference type="Proteomes" id="UP000001640">
    <property type="component" value="Chromosome 6"/>
</dbReference>
<dbReference type="OMA" id="EPTKYHY"/>
<gene>
    <name evidence="3" type="primary">NCAS0F03580</name>
    <name evidence="3" type="ordered locus">NCAS_0F03580</name>
</gene>
<dbReference type="KEGG" id="ncs:NCAS_0F03580"/>
<dbReference type="InParanoid" id="G0VH69"/>
<dbReference type="HOGENOM" id="CLU_039649_0_0_1"/>
<feature type="compositionally biased region" description="Acidic residues" evidence="1">
    <location>
        <begin position="149"/>
        <end position="167"/>
    </location>
</feature>